<reference evidence="2" key="1">
    <citation type="journal article" date="2022" name="Mol. Ecol. Resour.">
        <title>The genomes of chicory, endive, great burdock and yacon provide insights into Asteraceae palaeo-polyploidization history and plant inulin production.</title>
        <authorList>
            <person name="Fan W."/>
            <person name="Wang S."/>
            <person name="Wang H."/>
            <person name="Wang A."/>
            <person name="Jiang F."/>
            <person name="Liu H."/>
            <person name="Zhao H."/>
            <person name="Xu D."/>
            <person name="Zhang Y."/>
        </authorList>
    </citation>
    <scope>NUCLEOTIDE SEQUENCE [LARGE SCALE GENOMIC DNA]</scope>
    <source>
        <strain evidence="2">cv. Yunnan</strain>
    </source>
</reference>
<sequence length="95" mass="11014">MLKKVKCINNIFITSNFMGFRWLLHASTSPLLLLLGLEGLLYPIDCKKIRETYDKACRRTWVRYFDRQYCASTFKSPKSLIDGGVFTQEQEASVV</sequence>
<gene>
    <name evidence="1" type="ORF">L1987_78284</name>
</gene>
<proteinExistence type="predicted"/>
<evidence type="ECO:0000313" key="1">
    <source>
        <dbReference type="EMBL" id="KAI3695289.1"/>
    </source>
</evidence>
<dbReference type="EMBL" id="CM042043">
    <property type="protein sequence ID" value="KAI3695289.1"/>
    <property type="molecule type" value="Genomic_DNA"/>
</dbReference>
<reference evidence="1 2" key="2">
    <citation type="journal article" date="2022" name="Mol. Ecol. Resour.">
        <title>The genomes of chicory, endive, great burdock and yacon provide insights into Asteraceae paleo-polyploidization history and plant inulin production.</title>
        <authorList>
            <person name="Fan W."/>
            <person name="Wang S."/>
            <person name="Wang H."/>
            <person name="Wang A."/>
            <person name="Jiang F."/>
            <person name="Liu H."/>
            <person name="Zhao H."/>
            <person name="Xu D."/>
            <person name="Zhang Y."/>
        </authorList>
    </citation>
    <scope>NUCLEOTIDE SEQUENCE [LARGE SCALE GENOMIC DNA]</scope>
    <source>
        <strain evidence="2">cv. Yunnan</strain>
        <tissue evidence="1">Leaves</tissue>
    </source>
</reference>
<comment type="caution">
    <text evidence="1">The sequence shown here is derived from an EMBL/GenBank/DDBJ whole genome shotgun (WGS) entry which is preliminary data.</text>
</comment>
<dbReference type="Proteomes" id="UP001056120">
    <property type="component" value="Linkage Group LG26"/>
</dbReference>
<protein>
    <submittedName>
        <fullName evidence="1">Uncharacterized protein</fullName>
    </submittedName>
</protein>
<name>A0ACB8ZD97_9ASTR</name>
<keyword evidence="2" id="KW-1185">Reference proteome</keyword>
<organism evidence="1 2">
    <name type="scientific">Smallanthus sonchifolius</name>
    <dbReference type="NCBI Taxonomy" id="185202"/>
    <lineage>
        <taxon>Eukaryota</taxon>
        <taxon>Viridiplantae</taxon>
        <taxon>Streptophyta</taxon>
        <taxon>Embryophyta</taxon>
        <taxon>Tracheophyta</taxon>
        <taxon>Spermatophyta</taxon>
        <taxon>Magnoliopsida</taxon>
        <taxon>eudicotyledons</taxon>
        <taxon>Gunneridae</taxon>
        <taxon>Pentapetalae</taxon>
        <taxon>asterids</taxon>
        <taxon>campanulids</taxon>
        <taxon>Asterales</taxon>
        <taxon>Asteraceae</taxon>
        <taxon>Asteroideae</taxon>
        <taxon>Heliantheae alliance</taxon>
        <taxon>Millerieae</taxon>
        <taxon>Smallanthus</taxon>
    </lineage>
</organism>
<accession>A0ACB8ZD97</accession>
<evidence type="ECO:0000313" key="2">
    <source>
        <dbReference type="Proteomes" id="UP001056120"/>
    </source>
</evidence>